<reference evidence="3" key="1">
    <citation type="journal article" date="2022" name="Int. J. Mol. Sci.">
        <title>Draft Genome of Tanacetum Coccineum: Genomic Comparison of Closely Related Tanacetum-Family Plants.</title>
        <authorList>
            <person name="Yamashiro T."/>
            <person name="Shiraishi A."/>
            <person name="Nakayama K."/>
            <person name="Satake H."/>
        </authorList>
    </citation>
    <scope>NUCLEOTIDE SEQUENCE</scope>
</reference>
<evidence type="ECO:0000313" key="4">
    <source>
        <dbReference type="Proteomes" id="UP001151760"/>
    </source>
</evidence>
<feature type="compositionally biased region" description="Basic and acidic residues" evidence="1">
    <location>
        <begin position="25"/>
        <end position="49"/>
    </location>
</feature>
<feature type="compositionally biased region" description="Basic and acidic residues" evidence="1">
    <location>
        <begin position="671"/>
        <end position="686"/>
    </location>
</feature>
<comment type="caution">
    <text evidence="3">The sequence shown here is derived from an EMBL/GenBank/DDBJ whole genome shotgun (WGS) entry which is preliminary data.</text>
</comment>
<proteinExistence type="predicted"/>
<evidence type="ECO:0000313" key="3">
    <source>
        <dbReference type="EMBL" id="GJT33760.1"/>
    </source>
</evidence>
<accession>A0ABQ5D4I9</accession>
<organism evidence="3 4">
    <name type="scientific">Tanacetum coccineum</name>
    <dbReference type="NCBI Taxonomy" id="301880"/>
    <lineage>
        <taxon>Eukaryota</taxon>
        <taxon>Viridiplantae</taxon>
        <taxon>Streptophyta</taxon>
        <taxon>Embryophyta</taxon>
        <taxon>Tracheophyta</taxon>
        <taxon>Spermatophyta</taxon>
        <taxon>Magnoliopsida</taxon>
        <taxon>eudicotyledons</taxon>
        <taxon>Gunneridae</taxon>
        <taxon>Pentapetalae</taxon>
        <taxon>asterids</taxon>
        <taxon>campanulids</taxon>
        <taxon>Asterales</taxon>
        <taxon>Asteraceae</taxon>
        <taxon>Asteroideae</taxon>
        <taxon>Anthemideae</taxon>
        <taxon>Anthemidinae</taxon>
        <taxon>Tanacetum</taxon>
    </lineage>
</organism>
<feature type="region of interest" description="Disordered" evidence="1">
    <location>
        <begin position="22"/>
        <end position="62"/>
    </location>
</feature>
<sequence>MESRNASFFEHIFPCLSKETGSSARLDDEVIQDKRQRDDIDLQDERQDQTEEEEVEPRRSKKARNEKLFGPDFVSFMVKNEPTSYREAVTSSKGQQWREAIKSEIDSILQNHTWELVDLPQGCKPLGYKWIFKKKMKSDGTIDKYKARLVIKGYRQRKGLDYFDTYSTVTRITSIRMILAIAALRNLEIHQMDVKTAFLNGDLEEEIYMNQPEGFIAPGQEGKFCRLDTSSGYVILCLYIDDVVDIEVCHVLLGRPWQYDMDATHQGVVSPKPKLETKTLVTLVASPKEFQAERKQTIVSFALVLNGVKDVMENAIPVVVGLHGVPKSITSGYFTGYSPFEVVYKSSPRHVVNLVDLPGKKNVQANMIVVGVQDTHEGTKMQATVRMALVPASKHQLNEGDVVVLRIDQDARYALSKLLQRETVAEYEKPVSPRLVLRTKIGDQEDPDVKDKQEVKNANDLIENIKDEEGKNNKDQQVFEADDDTNNDDFGCSLSPHKGVDLTVEYNPNGVFNDVGGVGYSKADGIWKLARRIEDGWPDNEQSENIACKISTASKFSAHEEFVYKYPYWNIDKLFDLPIVYSVSAVVSKMRRKGKQIIPSARGQGFNPHPYKAGGPFLPLVEPEAASLPLVGTGLSTSQPPPYTVEYGIKTHNPWKTDLASVMDDNGTDDGSNKKRQMIDEIGEKN</sequence>
<dbReference type="InterPro" id="IPR013103">
    <property type="entry name" value="RVT_2"/>
</dbReference>
<dbReference type="EMBL" id="BQNB010014906">
    <property type="protein sequence ID" value="GJT33760.1"/>
    <property type="molecule type" value="Genomic_DNA"/>
</dbReference>
<evidence type="ECO:0000256" key="1">
    <source>
        <dbReference type="SAM" id="MobiDB-lite"/>
    </source>
</evidence>
<feature type="domain" description="Reverse transcriptase Ty1/copia-type" evidence="2">
    <location>
        <begin position="111"/>
        <end position="230"/>
    </location>
</feature>
<name>A0ABQ5D4I9_9ASTR</name>
<dbReference type="Proteomes" id="UP001151760">
    <property type="component" value="Unassembled WGS sequence"/>
</dbReference>
<dbReference type="Pfam" id="PF07727">
    <property type="entry name" value="RVT_2"/>
    <property type="match status" value="1"/>
</dbReference>
<reference evidence="3" key="2">
    <citation type="submission" date="2022-01" db="EMBL/GenBank/DDBJ databases">
        <authorList>
            <person name="Yamashiro T."/>
            <person name="Shiraishi A."/>
            <person name="Satake H."/>
            <person name="Nakayama K."/>
        </authorList>
    </citation>
    <scope>NUCLEOTIDE SEQUENCE</scope>
</reference>
<evidence type="ECO:0000259" key="2">
    <source>
        <dbReference type="Pfam" id="PF07727"/>
    </source>
</evidence>
<gene>
    <name evidence="3" type="ORF">Tco_0924179</name>
</gene>
<feature type="region of interest" description="Disordered" evidence="1">
    <location>
        <begin position="658"/>
        <end position="686"/>
    </location>
</feature>
<keyword evidence="4" id="KW-1185">Reference proteome</keyword>
<protein>
    <submittedName>
        <fullName evidence="3">Retrotransposon protein, putative, ty1-copia subclass</fullName>
    </submittedName>
</protein>